<keyword evidence="11" id="KW-0269">Exonuclease</keyword>
<dbReference type="InterPro" id="IPR036691">
    <property type="entry name" value="Endo/exonu/phosph_ase_sf"/>
</dbReference>
<accession>A0A134BE78</accession>
<evidence type="ECO:0000256" key="3">
    <source>
        <dbReference type="ARBA" id="ARBA00022722"/>
    </source>
</evidence>
<dbReference type="Gene3D" id="3.60.10.10">
    <property type="entry name" value="Endonuclease/exonuclease/phosphatase"/>
    <property type="match status" value="1"/>
</dbReference>
<reference evidence="11 12" key="1">
    <citation type="submission" date="2016-01" db="EMBL/GenBank/DDBJ databases">
        <authorList>
            <person name="Oliw E.H."/>
        </authorList>
    </citation>
    <scope>NUCLEOTIDE SEQUENCE [LARGE SCALE GENOMIC DNA]</scope>
    <source>
        <strain evidence="11 12">DNF00307</strain>
    </source>
</reference>
<dbReference type="Pfam" id="PF03372">
    <property type="entry name" value="Exo_endo_phos"/>
    <property type="match status" value="1"/>
</dbReference>
<dbReference type="PANTHER" id="PTHR15822">
    <property type="entry name" value="TRAF AND TNF RECEPTOR-ASSOCIATED PROTEIN"/>
    <property type="match status" value="1"/>
</dbReference>
<dbReference type="GO" id="GO:0004519">
    <property type="term" value="F:endonuclease activity"/>
    <property type="evidence" value="ECO:0007669"/>
    <property type="project" value="UniProtKB-KW"/>
</dbReference>
<keyword evidence="6" id="KW-0378">Hydrolase</keyword>
<dbReference type="GO" id="GO:0046872">
    <property type="term" value="F:metal ion binding"/>
    <property type="evidence" value="ECO:0007669"/>
    <property type="project" value="UniProtKB-KW"/>
</dbReference>
<keyword evidence="3" id="KW-0540">Nuclease</keyword>
<evidence type="ECO:0000256" key="6">
    <source>
        <dbReference type="ARBA" id="ARBA00022801"/>
    </source>
</evidence>
<dbReference type="InterPro" id="IPR051547">
    <property type="entry name" value="TDP2-like"/>
</dbReference>
<feature type="domain" description="Endonuclease/exonuclease/phosphatase" evidence="10">
    <location>
        <begin position="105"/>
        <end position="353"/>
    </location>
</feature>
<protein>
    <submittedName>
        <fullName evidence="11">Endonuclease/exonuclease/phosphatase family protein</fullName>
    </submittedName>
</protein>
<evidence type="ECO:0000313" key="11">
    <source>
        <dbReference type="EMBL" id="KXB78256.1"/>
    </source>
</evidence>
<name>A0A134BE78_9BACT</name>
<keyword evidence="9" id="KW-1133">Transmembrane helix</keyword>
<feature type="transmembrane region" description="Helical" evidence="9">
    <location>
        <begin position="12"/>
        <end position="33"/>
    </location>
</feature>
<dbReference type="PANTHER" id="PTHR15822:SF4">
    <property type="entry name" value="TYROSYL-DNA PHOSPHODIESTERASE 2"/>
    <property type="match status" value="1"/>
</dbReference>
<organism evidence="11">
    <name type="scientific">Prevotella amnii</name>
    <dbReference type="NCBI Taxonomy" id="419005"/>
    <lineage>
        <taxon>Bacteria</taxon>
        <taxon>Pseudomonadati</taxon>
        <taxon>Bacteroidota</taxon>
        <taxon>Bacteroidia</taxon>
        <taxon>Bacteroidales</taxon>
        <taxon>Prevotellaceae</taxon>
        <taxon>Prevotella</taxon>
    </lineage>
</organism>
<comment type="cofactor">
    <cofactor evidence="2">
        <name>Mg(2+)</name>
        <dbReference type="ChEBI" id="CHEBI:18420"/>
    </cofactor>
</comment>
<feature type="transmembrane region" description="Helical" evidence="9">
    <location>
        <begin position="45"/>
        <end position="65"/>
    </location>
</feature>
<evidence type="ECO:0000256" key="1">
    <source>
        <dbReference type="ARBA" id="ARBA00001936"/>
    </source>
</evidence>
<keyword evidence="9" id="KW-0812">Transmembrane</keyword>
<keyword evidence="8" id="KW-0234">DNA repair</keyword>
<dbReference type="PATRIC" id="fig|419005.5.peg.1010"/>
<comment type="cofactor">
    <cofactor evidence="1">
        <name>Mn(2+)</name>
        <dbReference type="ChEBI" id="CHEBI:29035"/>
    </cofactor>
</comment>
<evidence type="ECO:0000256" key="2">
    <source>
        <dbReference type="ARBA" id="ARBA00001946"/>
    </source>
</evidence>
<dbReference type="InterPro" id="IPR005135">
    <property type="entry name" value="Endo/exonuclease/phosphatase"/>
</dbReference>
<dbReference type="CDD" id="cd09084">
    <property type="entry name" value="EEP-2"/>
    <property type="match status" value="1"/>
</dbReference>
<dbReference type="AlphaFoldDB" id="A0A134BE78"/>
<dbReference type="SUPFAM" id="SSF56219">
    <property type="entry name" value="DNase I-like"/>
    <property type="match status" value="1"/>
</dbReference>
<keyword evidence="5" id="KW-0227">DNA damage</keyword>
<evidence type="ECO:0000259" key="10">
    <source>
        <dbReference type="Pfam" id="PF03372"/>
    </source>
</evidence>
<evidence type="ECO:0000256" key="8">
    <source>
        <dbReference type="ARBA" id="ARBA00023204"/>
    </source>
</evidence>
<keyword evidence="4" id="KW-0479">Metal-binding</keyword>
<keyword evidence="9" id="KW-0472">Membrane</keyword>
<evidence type="ECO:0000313" key="12">
    <source>
        <dbReference type="Proteomes" id="UP000070531"/>
    </source>
</evidence>
<keyword evidence="7" id="KW-0460">Magnesium</keyword>
<keyword evidence="11" id="KW-0255">Endonuclease</keyword>
<dbReference type="GO" id="GO:0006281">
    <property type="term" value="P:DNA repair"/>
    <property type="evidence" value="ECO:0007669"/>
    <property type="project" value="UniProtKB-KW"/>
</dbReference>
<gene>
    <name evidence="11" type="ORF">HMPREF1860_01003</name>
</gene>
<evidence type="ECO:0000256" key="4">
    <source>
        <dbReference type="ARBA" id="ARBA00022723"/>
    </source>
</evidence>
<sequence>MMGKFFKKLTFRILVVLNIFSIILLLFIGYSGIVNPAKHPVWATIGMWFPLMIIVNIAFLVLWVFIKKKLLWLPILGLLLAYFPIRSYIPFNLPKDKPHETIKILSYNVFLFDTWDDVSGQINPIAKYIVRSKADIVCLQEATLYTPKAAKIMRYLKKSYPYIDNIKKKTGTDDLMLLSKFPILHREIIPFPSKSNMSVAYYININGTKTLLVNNHFESYGLSSNDKADFNNIITGNVISRGRINKFVSLMNKIGNTMARRAPQVDAVATFVKKHLDKNIPVILCGDFNDTPISYSYYTINKVLTDAYKRSGNGIGWTYNENRMYFRIDHIFASNEFEPYGAKVDKSIKNSDHYPIYCWLKYYPKP</sequence>
<dbReference type="STRING" id="419005.HMPREF1860_01003"/>
<comment type="caution">
    <text evidence="11">The sequence shown here is derived from an EMBL/GenBank/DDBJ whole genome shotgun (WGS) entry which is preliminary data.</text>
</comment>
<evidence type="ECO:0000256" key="5">
    <source>
        <dbReference type="ARBA" id="ARBA00022763"/>
    </source>
</evidence>
<feature type="transmembrane region" description="Helical" evidence="9">
    <location>
        <begin position="70"/>
        <end position="89"/>
    </location>
</feature>
<dbReference type="EMBL" id="LSDL01000045">
    <property type="protein sequence ID" value="KXB78256.1"/>
    <property type="molecule type" value="Genomic_DNA"/>
</dbReference>
<evidence type="ECO:0000256" key="7">
    <source>
        <dbReference type="ARBA" id="ARBA00022842"/>
    </source>
</evidence>
<dbReference type="GO" id="GO:0004527">
    <property type="term" value="F:exonuclease activity"/>
    <property type="evidence" value="ECO:0007669"/>
    <property type="project" value="UniProtKB-KW"/>
</dbReference>
<evidence type="ECO:0000256" key="9">
    <source>
        <dbReference type="SAM" id="Phobius"/>
    </source>
</evidence>
<dbReference type="Proteomes" id="UP000070531">
    <property type="component" value="Unassembled WGS sequence"/>
</dbReference>
<proteinExistence type="predicted"/>